<feature type="domain" description="Peptidase M16 middle/third" evidence="10">
    <location>
        <begin position="373"/>
        <end position="623"/>
    </location>
</feature>
<evidence type="ECO:0000313" key="12">
    <source>
        <dbReference type="Proteomes" id="UP000288716"/>
    </source>
</evidence>
<evidence type="ECO:0000256" key="7">
    <source>
        <dbReference type="ARBA" id="ARBA00023049"/>
    </source>
</evidence>
<evidence type="ECO:0000256" key="2">
    <source>
        <dbReference type="ARBA" id="ARBA00007261"/>
    </source>
</evidence>
<dbReference type="PANTHER" id="PTHR43690:SF18">
    <property type="entry name" value="INSULIN-DEGRADING ENZYME-RELATED"/>
    <property type="match status" value="1"/>
</dbReference>
<dbReference type="GO" id="GO:0046872">
    <property type="term" value="F:metal ion binding"/>
    <property type="evidence" value="ECO:0007669"/>
    <property type="project" value="UniProtKB-KW"/>
</dbReference>
<dbReference type="FunFam" id="3.30.830.10:FF:000005">
    <property type="entry name" value="nardilysin isoform X1"/>
    <property type="match status" value="1"/>
</dbReference>
<dbReference type="InterPro" id="IPR007863">
    <property type="entry name" value="Peptidase_M16_C"/>
</dbReference>
<dbReference type="GO" id="GO:0043171">
    <property type="term" value="P:peptide catabolic process"/>
    <property type="evidence" value="ECO:0007669"/>
    <property type="project" value="TreeGrafter"/>
</dbReference>
<evidence type="ECO:0000256" key="3">
    <source>
        <dbReference type="ARBA" id="ARBA00022670"/>
    </source>
</evidence>
<dbReference type="GO" id="GO:0005829">
    <property type="term" value="C:cytosol"/>
    <property type="evidence" value="ECO:0007669"/>
    <property type="project" value="TreeGrafter"/>
</dbReference>
<evidence type="ECO:0000256" key="4">
    <source>
        <dbReference type="ARBA" id="ARBA00022723"/>
    </source>
</evidence>
<name>A0A443SAP7_9ACAR</name>
<dbReference type="FunFam" id="3.30.830.10:FF:000012">
    <property type="entry name" value="Protease 3"/>
    <property type="match status" value="1"/>
</dbReference>
<keyword evidence="12" id="KW-1185">Reference proteome</keyword>
<dbReference type="PANTHER" id="PTHR43690">
    <property type="entry name" value="NARDILYSIN"/>
    <property type="match status" value="1"/>
</dbReference>
<dbReference type="OrthoDB" id="6474849at2759"/>
<dbReference type="InterPro" id="IPR011249">
    <property type="entry name" value="Metalloenz_LuxS/M16"/>
</dbReference>
<comment type="similarity">
    <text evidence="2">Belongs to the peptidase M16 family.</text>
</comment>
<dbReference type="Pfam" id="PF00675">
    <property type="entry name" value="Peptidase_M16"/>
    <property type="match status" value="1"/>
</dbReference>
<dbReference type="Pfam" id="PF05193">
    <property type="entry name" value="Peptidase_M16_C"/>
    <property type="match status" value="1"/>
</dbReference>
<dbReference type="Proteomes" id="UP000288716">
    <property type="component" value="Unassembled WGS sequence"/>
</dbReference>
<keyword evidence="6" id="KW-0862">Zinc</keyword>
<comment type="cofactor">
    <cofactor evidence="1">
        <name>Zn(2+)</name>
        <dbReference type="ChEBI" id="CHEBI:29105"/>
    </cofactor>
</comment>
<keyword evidence="3" id="KW-0645">Protease</keyword>
<reference evidence="11 12" key="1">
    <citation type="journal article" date="2018" name="Gigascience">
        <title>Genomes of trombidid mites reveal novel predicted allergens and laterally-transferred genes associated with secondary metabolism.</title>
        <authorList>
            <person name="Dong X."/>
            <person name="Chaisiri K."/>
            <person name="Xia D."/>
            <person name="Armstrong S.D."/>
            <person name="Fang Y."/>
            <person name="Donnelly M.J."/>
            <person name="Kadowaki T."/>
            <person name="McGarry J.W."/>
            <person name="Darby A.C."/>
            <person name="Makepeace B.L."/>
        </authorList>
    </citation>
    <scope>NUCLEOTIDE SEQUENCE [LARGE SCALE GENOMIC DNA]</scope>
    <source>
        <strain evidence="11">UoL-UT</strain>
    </source>
</reference>
<dbReference type="Pfam" id="PF16187">
    <property type="entry name" value="Peptidase_M16_M"/>
    <property type="match status" value="1"/>
</dbReference>
<dbReference type="AlphaFoldDB" id="A0A443SAP7"/>
<evidence type="ECO:0000256" key="6">
    <source>
        <dbReference type="ARBA" id="ARBA00022833"/>
    </source>
</evidence>
<dbReference type="InterPro" id="IPR032632">
    <property type="entry name" value="Peptidase_M16_M"/>
</dbReference>
<accession>A0A443SAP7</accession>
<sequence length="680" mass="77826">MANLATFKNCIVQQKDDREYLRLTLSNGLHVLLISDPATEKCAAALDVNVGSMSDPKSLQGLASLLEHLLLHGMKKFPCECDNNYMEQHDVYFNSYTSGERTNFHFEVNPSEFSEALERFVKFLMTPLFTENCIEKELNRVHSKYEKNLKNDAWRITQINRVTADPQHDYSNFRTGNKETLKVIPESCGINVKQSLLDFHSQWYSANIMSLAVLGKGSLNELAQLVVTQFKHIENKGVVIPRWSHPLQAPQLRKIVKIVPTIDIRKLNITFPIPDLKKYHKSQLYLTHLIGHKAEGSLLSHLKSLNLCTSLAAEICSFSGFGFFDISVDLTKSGISQPNKVVEVIFGYLQLLKTKRAPKWIFEELKNLNAIKFEFVHKQNSIKTVHQASYTMQHFPIEDVMTANILLGEFRLEIVDELLKMFTPKNCKVTIVGKIFEKEADQCEKWYGIKYTVADMDDLFLQQLENVKIPETVHLPSPNAFIPSNFELVAREDKFHTLTLLKNSETCRIWFRQDNIFPKASFCIIFTSAFVDEDPLCLTAVALFTSLLNDFLGEVAYDAQLAGFSYKCSSEPFGVKLSIFGFNDKLNTLVLKIIQRMSAFGAEKNQFEIFKEMHFRGLRNMAITDTGYGNLLQSQTYGVIEELLKEEIKLTYDKFNDLMKLFFSKLNLKIFAFGNLTSKE</sequence>
<keyword evidence="4" id="KW-0479">Metal-binding</keyword>
<dbReference type="EMBL" id="NCKV01004655">
    <property type="protein sequence ID" value="RWS24613.1"/>
    <property type="molecule type" value="Genomic_DNA"/>
</dbReference>
<dbReference type="InterPro" id="IPR050626">
    <property type="entry name" value="Peptidase_M16"/>
</dbReference>
<feature type="non-terminal residue" evidence="11">
    <location>
        <position position="680"/>
    </location>
</feature>
<dbReference type="STRING" id="299467.A0A443SAP7"/>
<keyword evidence="5" id="KW-0378">Hydrolase</keyword>
<evidence type="ECO:0000313" key="11">
    <source>
        <dbReference type="EMBL" id="RWS24613.1"/>
    </source>
</evidence>
<feature type="domain" description="Peptidase M16 N-terminal" evidence="8">
    <location>
        <begin position="31"/>
        <end position="166"/>
    </location>
</feature>
<dbReference type="Gene3D" id="3.30.830.10">
    <property type="entry name" value="Metalloenzyme, LuxS/M16 peptidase-like"/>
    <property type="match status" value="3"/>
</dbReference>
<organism evidence="11 12">
    <name type="scientific">Leptotrombidium deliense</name>
    <dbReference type="NCBI Taxonomy" id="299467"/>
    <lineage>
        <taxon>Eukaryota</taxon>
        <taxon>Metazoa</taxon>
        <taxon>Ecdysozoa</taxon>
        <taxon>Arthropoda</taxon>
        <taxon>Chelicerata</taxon>
        <taxon>Arachnida</taxon>
        <taxon>Acari</taxon>
        <taxon>Acariformes</taxon>
        <taxon>Trombidiformes</taxon>
        <taxon>Prostigmata</taxon>
        <taxon>Anystina</taxon>
        <taxon>Parasitengona</taxon>
        <taxon>Trombiculoidea</taxon>
        <taxon>Trombiculidae</taxon>
        <taxon>Leptotrombidium</taxon>
    </lineage>
</organism>
<evidence type="ECO:0000259" key="9">
    <source>
        <dbReference type="Pfam" id="PF05193"/>
    </source>
</evidence>
<evidence type="ECO:0000259" key="10">
    <source>
        <dbReference type="Pfam" id="PF16187"/>
    </source>
</evidence>
<dbReference type="GO" id="GO:0004222">
    <property type="term" value="F:metalloendopeptidase activity"/>
    <property type="evidence" value="ECO:0007669"/>
    <property type="project" value="TreeGrafter"/>
</dbReference>
<evidence type="ECO:0008006" key="13">
    <source>
        <dbReference type="Google" id="ProtNLM"/>
    </source>
</evidence>
<protein>
    <recommendedName>
        <fullName evidence="13">Insulin-degrading enzyme-like protein</fullName>
    </recommendedName>
</protein>
<evidence type="ECO:0000256" key="1">
    <source>
        <dbReference type="ARBA" id="ARBA00001947"/>
    </source>
</evidence>
<comment type="caution">
    <text evidence="11">The sequence shown here is derived from an EMBL/GenBank/DDBJ whole genome shotgun (WGS) entry which is preliminary data.</text>
</comment>
<dbReference type="SUPFAM" id="SSF63411">
    <property type="entry name" value="LuxS/MPP-like metallohydrolase"/>
    <property type="match status" value="3"/>
</dbReference>
<dbReference type="GO" id="GO:0005739">
    <property type="term" value="C:mitochondrion"/>
    <property type="evidence" value="ECO:0007669"/>
    <property type="project" value="TreeGrafter"/>
</dbReference>
<feature type="domain" description="Peptidase M16 C-terminal" evidence="9">
    <location>
        <begin position="193"/>
        <end position="367"/>
    </location>
</feature>
<proteinExistence type="inferred from homology"/>
<dbReference type="InterPro" id="IPR011765">
    <property type="entry name" value="Pept_M16_N"/>
</dbReference>
<dbReference type="VEuPathDB" id="VectorBase:LDEU007427"/>
<keyword evidence="7" id="KW-0482">Metalloprotease</keyword>
<gene>
    <name evidence="11" type="ORF">B4U80_03558</name>
</gene>
<evidence type="ECO:0000256" key="5">
    <source>
        <dbReference type="ARBA" id="ARBA00022801"/>
    </source>
</evidence>
<evidence type="ECO:0000259" key="8">
    <source>
        <dbReference type="Pfam" id="PF00675"/>
    </source>
</evidence>
<dbReference type="GO" id="GO:0051603">
    <property type="term" value="P:proteolysis involved in protein catabolic process"/>
    <property type="evidence" value="ECO:0007669"/>
    <property type="project" value="TreeGrafter"/>
</dbReference>